<organism evidence="1 2">
    <name type="scientific">Dallia pectoralis</name>
    <name type="common">Alaska blackfish</name>
    <dbReference type="NCBI Taxonomy" id="75939"/>
    <lineage>
        <taxon>Eukaryota</taxon>
        <taxon>Metazoa</taxon>
        <taxon>Chordata</taxon>
        <taxon>Craniata</taxon>
        <taxon>Vertebrata</taxon>
        <taxon>Euteleostomi</taxon>
        <taxon>Actinopterygii</taxon>
        <taxon>Neopterygii</taxon>
        <taxon>Teleostei</taxon>
        <taxon>Protacanthopterygii</taxon>
        <taxon>Esociformes</taxon>
        <taxon>Umbridae</taxon>
        <taxon>Dallia</taxon>
    </lineage>
</organism>
<accession>A0ACC2G4J7</accession>
<name>A0ACC2G4J7_DALPE</name>
<evidence type="ECO:0000313" key="1">
    <source>
        <dbReference type="EMBL" id="KAJ7998562.1"/>
    </source>
</evidence>
<proteinExistence type="predicted"/>
<dbReference type="Proteomes" id="UP001157502">
    <property type="component" value="Chromosome 17"/>
</dbReference>
<comment type="caution">
    <text evidence="1">The sequence shown here is derived from an EMBL/GenBank/DDBJ whole genome shotgun (WGS) entry which is preliminary data.</text>
</comment>
<protein>
    <submittedName>
        <fullName evidence="1">Uncharacterized protein</fullName>
    </submittedName>
</protein>
<sequence>MTASLMLFWFNIVPLEGANEANTLDSRLLARTVPMQLLISEQNYDVWNRELLTVKLQQSGQNDRLWCGPTTEIWNRCMVLGMSNLMHAQVVSKDERPKRPPATIVPRSCLVRAVLWQVDENVRTAQLKEPGSDNGPPGSPRVLKWAHAHQPHLSPRSRPYHSVPM</sequence>
<keyword evidence="2" id="KW-1185">Reference proteome</keyword>
<dbReference type="EMBL" id="CM055744">
    <property type="protein sequence ID" value="KAJ7998562.1"/>
    <property type="molecule type" value="Genomic_DNA"/>
</dbReference>
<reference evidence="1" key="1">
    <citation type="submission" date="2021-05" db="EMBL/GenBank/DDBJ databases">
        <authorList>
            <person name="Pan Q."/>
            <person name="Jouanno E."/>
            <person name="Zahm M."/>
            <person name="Klopp C."/>
            <person name="Cabau C."/>
            <person name="Louis A."/>
            <person name="Berthelot C."/>
            <person name="Parey E."/>
            <person name="Roest Crollius H."/>
            <person name="Montfort J."/>
            <person name="Robinson-Rechavi M."/>
            <person name="Bouchez O."/>
            <person name="Lampietro C."/>
            <person name="Lopez Roques C."/>
            <person name="Donnadieu C."/>
            <person name="Postlethwait J."/>
            <person name="Bobe J."/>
            <person name="Dillon D."/>
            <person name="Chandos A."/>
            <person name="von Hippel F."/>
            <person name="Guiguen Y."/>
        </authorList>
    </citation>
    <scope>NUCLEOTIDE SEQUENCE</scope>
    <source>
        <strain evidence="1">YG-Jan2019</strain>
    </source>
</reference>
<gene>
    <name evidence="1" type="ORF">DPEC_G00206200</name>
</gene>
<evidence type="ECO:0000313" key="2">
    <source>
        <dbReference type="Proteomes" id="UP001157502"/>
    </source>
</evidence>